<organism evidence="2">
    <name type="scientific">Oikopleura dioica</name>
    <name type="common">Tunicate</name>
    <dbReference type="NCBI Taxonomy" id="34765"/>
    <lineage>
        <taxon>Eukaryota</taxon>
        <taxon>Metazoa</taxon>
        <taxon>Chordata</taxon>
        <taxon>Tunicata</taxon>
        <taxon>Appendicularia</taxon>
        <taxon>Copelata</taxon>
        <taxon>Oikopleuridae</taxon>
        <taxon>Oikopleura</taxon>
    </lineage>
</organism>
<accession>E4XGP8</accession>
<proteinExistence type="predicted"/>
<dbReference type="InParanoid" id="E4XGP8"/>
<evidence type="ECO:0000256" key="1">
    <source>
        <dbReference type="SAM" id="MobiDB-lite"/>
    </source>
</evidence>
<dbReference type="AlphaFoldDB" id="E4XGP8"/>
<evidence type="ECO:0000313" key="3">
    <source>
        <dbReference type="Proteomes" id="UP000001307"/>
    </source>
</evidence>
<reference evidence="2" key="1">
    <citation type="journal article" date="2010" name="Science">
        <title>Plasticity of animal genome architecture unmasked by rapid evolution of a pelagic tunicate.</title>
        <authorList>
            <person name="Denoeud F."/>
            <person name="Henriet S."/>
            <person name="Mungpakdee S."/>
            <person name="Aury J.M."/>
            <person name="Da Silva C."/>
            <person name="Brinkmann H."/>
            <person name="Mikhaleva J."/>
            <person name="Olsen L.C."/>
            <person name="Jubin C."/>
            <person name="Canestro C."/>
            <person name="Bouquet J.M."/>
            <person name="Danks G."/>
            <person name="Poulain J."/>
            <person name="Campsteijn C."/>
            <person name="Adamski M."/>
            <person name="Cross I."/>
            <person name="Yadetie F."/>
            <person name="Muffato M."/>
            <person name="Louis A."/>
            <person name="Butcher S."/>
            <person name="Tsagkogeorga G."/>
            <person name="Konrad A."/>
            <person name="Singh S."/>
            <person name="Jensen M.F."/>
            <person name="Cong E.H."/>
            <person name="Eikeseth-Otteraa H."/>
            <person name="Noel B."/>
            <person name="Anthouard V."/>
            <person name="Porcel B.M."/>
            <person name="Kachouri-Lafond R."/>
            <person name="Nishino A."/>
            <person name="Ugolini M."/>
            <person name="Chourrout P."/>
            <person name="Nishida H."/>
            <person name="Aasland R."/>
            <person name="Huzurbazar S."/>
            <person name="Westhof E."/>
            <person name="Delsuc F."/>
            <person name="Lehrach H."/>
            <person name="Reinhardt R."/>
            <person name="Weissenbach J."/>
            <person name="Roy S.W."/>
            <person name="Artiguenave F."/>
            <person name="Postlethwait J.H."/>
            <person name="Manak J.R."/>
            <person name="Thompson E.M."/>
            <person name="Jaillon O."/>
            <person name="Du Pasquier L."/>
            <person name="Boudinot P."/>
            <person name="Liberles D.A."/>
            <person name="Volff J.N."/>
            <person name="Philippe H."/>
            <person name="Lenhard B."/>
            <person name="Roest Crollius H."/>
            <person name="Wincker P."/>
            <person name="Chourrout D."/>
        </authorList>
    </citation>
    <scope>NUCLEOTIDE SEQUENCE [LARGE SCALE GENOMIC DNA]</scope>
</reference>
<keyword evidence="3" id="KW-1185">Reference proteome</keyword>
<dbReference type="OrthoDB" id="10681771at2759"/>
<name>E4XGP8_OIKDI</name>
<feature type="region of interest" description="Disordered" evidence="1">
    <location>
        <begin position="135"/>
        <end position="160"/>
    </location>
</feature>
<evidence type="ECO:0000313" key="2">
    <source>
        <dbReference type="EMBL" id="CBY09846.1"/>
    </source>
</evidence>
<sequence>MRGEEDLNKPTRKKAALKVEELDNISRSGSLKDMILQFETTMAELNIHADHAKNSQEQVEVKDSPLLGVKAIARRIQEQTEFDSMEVECMPPSQILKLKQALDLEPKEDLSQPVPLSRRSESKVAQIAKQIADAERERQKLEKAMARSGKSPKASKRQQSTSFINELLEMARAENSAKTSAENVSPGSAPDFKQSLLAARKKITQRDENLSPGSAAAIKEQKTEPAPLAASSSTEGTLGGPNEVVDPFVKEVLTSKNVPEPVKQKIRIECWSLFNDPRTPKGVKQCILATMLSKVQNE</sequence>
<gene>
    <name evidence="2" type="ORF">GSOID_T00010662001</name>
</gene>
<dbReference type="EMBL" id="FN653048">
    <property type="protein sequence ID" value="CBY09846.1"/>
    <property type="molecule type" value="Genomic_DNA"/>
</dbReference>
<feature type="compositionally biased region" description="Basic and acidic residues" evidence="1">
    <location>
        <begin position="135"/>
        <end position="145"/>
    </location>
</feature>
<protein>
    <submittedName>
        <fullName evidence="2">Uncharacterized protein</fullName>
    </submittedName>
</protein>
<dbReference type="Proteomes" id="UP000001307">
    <property type="component" value="Unassembled WGS sequence"/>
</dbReference>
<feature type="region of interest" description="Disordered" evidence="1">
    <location>
        <begin position="203"/>
        <end position="242"/>
    </location>
</feature>